<comment type="subcellular location">
    <subcellularLocation>
        <location evidence="1">Membrane</location>
        <topology evidence="1">Multi-pass membrane protein</topology>
    </subcellularLocation>
</comment>
<evidence type="ECO:0000256" key="6">
    <source>
        <dbReference type="ARBA" id="ARBA00023180"/>
    </source>
</evidence>
<dbReference type="GO" id="GO:0016020">
    <property type="term" value="C:membrane"/>
    <property type="evidence" value="ECO:0007669"/>
    <property type="project" value="UniProtKB-SubCell"/>
</dbReference>
<evidence type="ECO:0000256" key="9">
    <source>
        <dbReference type="SAM" id="Phobius"/>
    </source>
</evidence>
<keyword evidence="11" id="KW-1185">Reference proteome</keyword>
<evidence type="ECO:0000313" key="11">
    <source>
        <dbReference type="Proteomes" id="UP000410492"/>
    </source>
</evidence>
<dbReference type="PANTHER" id="PTHR23294:SF0">
    <property type="entry name" value="UNC93-LIKE PROTEIN MFSD11"/>
    <property type="match status" value="1"/>
</dbReference>
<feature type="transmembrane region" description="Helical" evidence="9">
    <location>
        <begin position="7"/>
        <end position="28"/>
    </location>
</feature>
<name>A0A653CH82_CALMS</name>
<evidence type="ECO:0000256" key="5">
    <source>
        <dbReference type="ARBA" id="ARBA00023136"/>
    </source>
</evidence>
<sequence>MLFDKSLVNVILLGTAFMLIFTAFQTWGNIQKTIIESIKEDDKSFDASAYYSLGIIYVFFSVFNWSTPSVISVIGPKFSMLLGGITYVLFILSFLIPKSWLLYLVSAVIGIGAALIWTGQGNYLTLNSTKAKISRNSGIFWALLQLRKSICLLCV</sequence>
<reference evidence="10 11" key="1">
    <citation type="submission" date="2019-01" db="EMBL/GenBank/DDBJ databases">
        <authorList>
            <person name="Sayadi A."/>
        </authorList>
    </citation>
    <scope>NUCLEOTIDE SEQUENCE [LARGE SCALE GENOMIC DNA]</scope>
</reference>
<dbReference type="Pfam" id="PF05978">
    <property type="entry name" value="UNC-93"/>
    <property type="match status" value="1"/>
</dbReference>
<evidence type="ECO:0000256" key="7">
    <source>
        <dbReference type="ARBA" id="ARBA00040302"/>
    </source>
</evidence>
<keyword evidence="4 9" id="KW-1133">Transmembrane helix</keyword>
<gene>
    <name evidence="10" type="ORF">CALMAC_LOCUS9113</name>
</gene>
<feature type="transmembrane region" description="Helical" evidence="9">
    <location>
        <begin position="102"/>
        <end position="126"/>
    </location>
</feature>
<evidence type="ECO:0000256" key="2">
    <source>
        <dbReference type="ARBA" id="ARBA00009172"/>
    </source>
</evidence>
<dbReference type="InterPro" id="IPR051617">
    <property type="entry name" value="UNC-93-like_regulator"/>
</dbReference>
<dbReference type="AlphaFoldDB" id="A0A653CH82"/>
<comment type="similarity">
    <text evidence="2">Belongs to the unc-93 family.</text>
</comment>
<dbReference type="InterPro" id="IPR036259">
    <property type="entry name" value="MFS_trans_sf"/>
</dbReference>
<dbReference type="PANTHER" id="PTHR23294">
    <property type="entry name" value="ET TRANSLATION PRODUCT-RELATED"/>
    <property type="match status" value="1"/>
</dbReference>
<accession>A0A653CH82</accession>
<evidence type="ECO:0000313" key="10">
    <source>
        <dbReference type="EMBL" id="VEN47295.1"/>
    </source>
</evidence>
<dbReference type="Proteomes" id="UP000410492">
    <property type="component" value="Unassembled WGS sequence"/>
</dbReference>
<keyword evidence="3 9" id="KW-0812">Transmembrane</keyword>
<protein>
    <recommendedName>
        <fullName evidence="7">UNC93-like protein MFSD11</fullName>
    </recommendedName>
    <alternativeName>
        <fullName evidence="8">Major facilitator superfamily domain-containing protein 11</fullName>
    </alternativeName>
</protein>
<dbReference type="EMBL" id="CAACVG010007835">
    <property type="protein sequence ID" value="VEN47295.1"/>
    <property type="molecule type" value="Genomic_DNA"/>
</dbReference>
<organism evidence="10 11">
    <name type="scientific">Callosobruchus maculatus</name>
    <name type="common">Southern cowpea weevil</name>
    <name type="synonym">Pulse bruchid</name>
    <dbReference type="NCBI Taxonomy" id="64391"/>
    <lineage>
        <taxon>Eukaryota</taxon>
        <taxon>Metazoa</taxon>
        <taxon>Ecdysozoa</taxon>
        <taxon>Arthropoda</taxon>
        <taxon>Hexapoda</taxon>
        <taxon>Insecta</taxon>
        <taxon>Pterygota</taxon>
        <taxon>Neoptera</taxon>
        <taxon>Endopterygota</taxon>
        <taxon>Coleoptera</taxon>
        <taxon>Polyphaga</taxon>
        <taxon>Cucujiformia</taxon>
        <taxon>Chrysomeloidea</taxon>
        <taxon>Chrysomelidae</taxon>
        <taxon>Bruchinae</taxon>
        <taxon>Bruchini</taxon>
        <taxon>Callosobruchus</taxon>
    </lineage>
</organism>
<dbReference type="Gene3D" id="1.20.1250.20">
    <property type="entry name" value="MFS general substrate transporter like domains"/>
    <property type="match status" value="1"/>
</dbReference>
<keyword evidence="6" id="KW-0325">Glycoprotein</keyword>
<dbReference type="InterPro" id="IPR010291">
    <property type="entry name" value="Ion_channel_UNC-93"/>
</dbReference>
<evidence type="ECO:0000256" key="3">
    <source>
        <dbReference type="ARBA" id="ARBA00022692"/>
    </source>
</evidence>
<feature type="transmembrane region" description="Helical" evidence="9">
    <location>
        <begin position="48"/>
        <end position="66"/>
    </location>
</feature>
<dbReference type="OrthoDB" id="196103at2759"/>
<evidence type="ECO:0000256" key="1">
    <source>
        <dbReference type="ARBA" id="ARBA00004141"/>
    </source>
</evidence>
<proteinExistence type="inferred from homology"/>
<dbReference type="SUPFAM" id="SSF103473">
    <property type="entry name" value="MFS general substrate transporter"/>
    <property type="match status" value="1"/>
</dbReference>
<keyword evidence="5 9" id="KW-0472">Membrane</keyword>
<feature type="transmembrane region" description="Helical" evidence="9">
    <location>
        <begin position="78"/>
        <end position="96"/>
    </location>
</feature>
<evidence type="ECO:0000256" key="4">
    <source>
        <dbReference type="ARBA" id="ARBA00022989"/>
    </source>
</evidence>
<evidence type="ECO:0000256" key="8">
    <source>
        <dbReference type="ARBA" id="ARBA00041910"/>
    </source>
</evidence>